<name>A0A6J5P489_9CAUD</name>
<organism evidence="1">
    <name type="scientific">uncultured Caudovirales phage</name>
    <dbReference type="NCBI Taxonomy" id="2100421"/>
    <lineage>
        <taxon>Viruses</taxon>
        <taxon>Duplodnaviria</taxon>
        <taxon>Heunggongvirae</taxon>
        <taxon>Uroviricota</taxon>
        <taxon>Caudoviricetes</taxon>
        <taxon>Peduoviridae</taxon>
        <taxon>Maltschvirus</taxon>
        <taxon>Maltschvirus maltsch</taxon>
    </lineage>
</organism>
<sequence length="122" mass="14057">MIKGFEEYTAVITKEETKLISAFCFMLQFRIGKSDAITNQEIIANFLRDGIKISAPRIRKLINYIRIHNLVKCLCASSDGYYVAHTKQEIDDYILSLQQRISAQQLVLSSLEKQRKHIHVPS</sequence>
<proteinExistence type="predicted"/>
<protein>
    <submittedName>
        <fullName evidence="1">Uncharacterized protein</fullName>
    </submittedName>
</protein>
<gene>
    <name evidence="1" type="ORF">UFOVP780_29</name>
</gene>
<reference evidence="1" key="1">
    <citation type="submission" date="2020-04" db="EMBL/GenBank/DDBJ databases">
        <authorList>
            <person name="Chiriac C."/>
            <person name="Salcher M."/>
            <person name="Ghai R."/>
            <person name="Kavagutti S V."/>
        </authorList>
    </citation>
    <scope>NUCLEOTIDE SEQUENCE</scope>
</reference>
<accession>A0A6J5P489</accession>
<evidence type="ECO:0000313" key="1">
    <source>
        <dbReference type="EMBL" id="CAB4162324.1"/>
    </source>
</evidence>
<dbReference type="EMBL" id="LR796730">
    <property type="protein sequence ID" value="CAB4162324.1"/>
    <property type="molecule type" value="Genomic_DNA"/>
</dbReference>